<dbReference type="KEGG" id="bcv:Bcav_2935"/>
<dbReference type="PANTHER" id="PTHR39515">
    <property type="entry name" value="CONSERVED PROTEIN"/>
    <property type="match status" value="1"/>
</dbReference>
<sequence>MTVPAADDARDADAHGLSWTLLTLARLATERTRDEMPVGAVLVLYHLRRSGSMRITELATLVGLDISTISRRVGALEEEGLVERVGDPADARAALIGLTPAGADRLALFSARRQAALDELVAAWSPEDLATFSRLAALLRDSLDETLRGERRTR</sequence>
<gene>
    <name evidence="2" type="ordered locus">Bcav_2935</name>
</gene>
<dbReference type="EMBL" id="CP001618">
    <property type="protein sequence ID" value="ACQ81180.1"/>
    <property type="molecule type" value="Genomic_DNA"/>
</dbReference>
<dbReference type="InterPro" id="IPR036388">
    <property type="entry name" value="WH-like_DNA-bd_sf"/>
</dbReference>
<dbReference type="Proteomes" id="UP000007962">
    <property type="component" value="Chromosome"/>
</dbReference>
<dbReference type="STRING" id="471853.Bcav_2935"/>
<dbReference type="RefSeq" id="WP_015883420.1">
    <property type="nucleotide sequence ID" value="NC_012669.1"/>
</dbReference>
<reference evidence="2 3" key="1">
    <citation type="journal article" date="2009" name="Stand. Genomic Sci.">
        <title>Complete genome sequence of Beutenbergia cavernae type strain (HKI 0122).</title>
        <authorList>
            <person name="Land M."/>
            <person name="Pukall R."/>
            <person name="Abt B."/>
            <person name="Goker M."/>
            <person name="Rohde M."/>
            <person name="Glavina Del Rio T."/>
            <person name="Tice H."/>
            <person name="Copeland A."/>
            <person name="Cheng J.F."/>
            <person name="Lucas S."/>
            <person name="Chen F."/>
            <person name="Nolan M."/>
            <person name="Bruce D."/>
            <person name="Goodwin L."/>
            <person name="Pitluck S."/>
            <person name="Ivanova N."/>
            <person name="Mavromatis K."/>
            <person name="Ovchinnikova G."/>
            <person name="Pati A."/>
            <person name="Chen A."/>
            <person name="Palaniappan K."/>
            <person name="Hauser L."/>
            <person name="Chang Y.J."/>
            <person name="Jefferies C.C."/>
            <person name="Saunders E."/>
            <person name="Brettin T."/>
            <person name="Detter J.C."/>
            <person name="Han C."/>
            <person name="Chain P."/>
            <person name="Bristow J."/>
            <person name="Eisen J.A."/>
            <person name="Markowitz V."/>
            <person name="Hugenholtz P."/>
            <person name="Kyrpides N.C."/>
            <person name="Klenk H.P."/>
            <person name="Lapidus A."/>
        </authorList>
    </citation>
    <scope>NUCLEOTIDE SEQUENCE [LARGE SCALE GENOMIC DNA]</scope>
    <source>
        <strain evidence="3">ATCC BAA-8 / DSM 12333 / NBRC 16432</strain>
    </source>
</reference>
<dbReference type="GO" id="GO:0003700">
    <property type="term" value="F:DNA-binding transcription factor activity"/>
    <property type="evidence" value="ECO:0007669"/>
    <property type="project" value="InterPro"/>
</dbReference>
<dbReference type="PROSITE" id="PS50995">
    <property type="entry name" value="HTH_MARR_2"/>
    <property type="match status" value="1"/>
</dbReference>
<feature type="domain" description="HTH marR-type" evidence="1">
    <location>
        <begin position="1"/>
        <end position="141"/>
    </location>
</feature>
<dbReference type="PRINTS" id="PR00598">
    <property type="entry name" value="HTHMARR"/>
</dbReference>
<evidence type="ECO:0000259" key="1">
    <source>
        <dbReference type="PROSITE" id="PS50995"/>
    </source>
</evidence>
<accession>C5BZ65</accession>
<dbReference type="SMART" id="SM00347">
    <property type="entry name" value="HTH_MARR"/>
    <property type="match status" value="1"/>
</dbReference>
<dbReference type="eggNOG" id="COG1846">
    <property type="taxonomic scope" value="Bacteria"/>
</dbReference>
<dbReference type="PANTHER" id="PTHR39515:SF2">
    <property type="entry name" value="HTH-TYPE TRANSCRIPTIONAL REGULATOR RV0880"/>
    <property type="match status" value="1"/>
</dbReference>
<protein>
    <submittedName>
        <fullName evidence="2">Transcriptional regulator, MarR family</fullName>
    </submittedName>
</protein>
<evidence type="ECO:0000313" key="3">
    <source>
        <dbReference type="Proteomes" id="UP000007962"/>
    </source>
</evidence>
<dbReference type="InterPro" id="IPR000835">
    <property type="entry name" value="HTH_MarR-typ"/>
</dbReference>
<organism evidence="2 3">
    <name type="scientific">Beutenbergia cavernae (strain ATCC BAA-8 / DSM 12333 / CCUG 43141 / JCM 11478 / NBRC 16432 / NCIMB 13614 / HKI 0122)</name>
    <dbReference type="NCBI Taxonomy" id="471853"/>
    <lineage>
        <taxon>Bacteria</taxon>
        <taxon>Bacillati</taxon>
        <taxon>Actinomycetota</taxon>
        <taxon>Actinomycetes</taxon>
        <taxon>Micrococcales</taxon>
        <taxon>Beutenbergiaceae</taxon>
        <taxon>Beutenbergia</taxon>
    </lineage>
</organism>
<dbReference type="CDD" id="cd00090">
    <property type="entry name" value="HTH_ARSR"/>
    <property type="match status" value="1"/>
</dbReference>
<dbReference type="InterPro" id="IPR036390">
    <property type="entry name" value="WH_DNA-bd_sf"/>
</dbReference>
<keyword evidence="3" id="KW-1185">Reference proteome</keyword>
<name>C5BZ65_BEUC1</name>
<dbReference type="HOGENOM" id="CLU_083287_15_0_11"/>
<dbReference type="Gene3D" id="1.10.10.10">
    <property type="entry name" value="Winged helix-like DNA-binding domain superfamily/Winged helix DNA-binding domain"/>
    <property type="match status" value="1"/>
</dbReference>
<proteinExistence type="predicted"/>
<dbReference type="Pfam" id="PF01047">
    <property type="entry name" value="MarR"/>
    <property type="match status" value="1"/>
</dbReference>
<dbReference type="InterPro" id="IPR011991">
    <property type="entry name" value="ArsR-like_HTH"/>
</dbReference>
<dbReference type="InterPro" id="IPR052526">
    <property type="entry name" value="HTH-type_Bedaq_tolerance"/>
</dbReference>
<evidence type="ECO:0000313" key="2">
    <source>
        <dbReference type="EMBL" id="ACQ81180.1"/>
    </source>
</evidence>
<dbReference type="SUPFAM" id="SSF46785">
    <property type="entry name" value="Winged helix' DNA-binding domain"/>
    <property type="match status" value="1"/>
</dbReference>
<dbReference type="AlphaFoldDB" id="C5BZ65"/>
<dbReference type="OrthoDB" id="8966183at2"/>